<dbReference type="RefSeq" id="WP_182491497.1">
    <property type="nucleotide sequence ID" value="NZ_BAAAOV010000011.1"/>
</dbReference>
<keyword evidence="2" id="KW-1185">Reference proteome</keyword>
<evidence type="ECO:0000313" key="2">
    <source>
        <dbReference type="Proteomes" id="UP000585905"/>
    </source>
</evidence>
<sequence>MEKRAVEDVPSSQLRLVDNALRVVALDWKVDTTDVDEHLDANVSTGAPASRLQAFEVH</sequence>
<evidence type="ECO:0000313" key="1">
    <source>
        <dbReference type="EMBL" id="MBA8848735.1"/>
    </source>
</evidence>
<name>A0A839EHG4_9MICO</name>
<dbReference type="EMBL" id="JACGWX010000006">
    <property type="protein sequence ID" value="MBA8848735.1"/>
    <property type="molecule type" value="Genomic_DNA"/>
</dbReference>
<gene>
    <name evidence="1" type="ORF">FHX53_002345</name>
</gene>
<comment type="caution">
    <text evidence="1">The sequence shown here is derived from an EMBL/GenBank/DDBJ whole genome shotgun (WGS) entry which is preliminary data.</text>
</comment>
<reference evidence="1 2" key="1">
    <citation type="submission" date="2020-07" db="EMBL/GenBank/DDBJ databases">
        <title>Sequencing the genomes of 1000 actinobacteria strains.</title>
        <authorList>
            <person name="Klenk H.-P."/>
        </authorList>
    </citation>
    <scope>NUCLEOTIDE SEQUENCE [LARGE SCALE GENOMIC DNA]</scope>
    <source>
        <strain evidence="1 2">DSM 19663</strain>
    </source>
</reference>
<protein>
    <submittedName>
        <fullName evidence="1">Uncharacterized protein</fullName>
    </submittedName>
</protein>
<proteinExistence type="predicted"/>
<dbReference type="Proteomes" id="UP000585905">
    <property type="component" value="Unassembled WGS sequence"/>
</dbReference>
<organism evidence="1 2">
    <name type="scientific">Microcella alkalica</name>
    <dbReference type="NCBI Taxonomy" id="355930"/>
    <lineage>
        <taxon>Bacteria</taxon>
        <taxon>Bacillati</taxon>
        <taxon>Actinomycetota</taxon>
        <taxon>Actinomycetes</taxon>
        <taxon>Micrococcales</taxon>
        <taxon>Microbacteriaceae</taxon>
        <taxon>Microcella</taxon>
    </lineage>
</organism>
<dbReference type="AlphaFoldDB" id="A0A839EHG4"/>
<accession>A0A839EHG4</accession>